<organism evidence="1 2">
    <name type="scientific">Kwoniella mangroviensis CBS 10435</name>
    <dbReference type="NCBI Taxonomy" id="1331196"/>
    <lineage>
        <taxon>Eukaryota</taxon>
        <taxon>Fungi</taxon>
        <taxon>Dikarya</taxon>
        <taxon>Basidiomycota</taxon>
        <taxon>Agaricomycotina</taxon>
        <taxon>Tremellomycetes</taxon>
        <taxon>Tremellales</taxon>
        <taxon>Cryptococcaceae</taxon>
        <taxon>Kwoniella</taxon>
    </lineage>
</organism>
<dbReference type="AlphaFoldDB" id="A0A1B9IFF4"/>
<dbReference type="EMBL" id="KV700092">
    <property type="protein sequence ID" value="OCF54295.1"/>
    <property type="molecule type" value="Genomic_DNA"/>
</dbReference>
<proteinExistence type="predicted"/>
<keyword evidence="2" id="KW-1185">Reference proteome</keyword>
<dbReference type="STRING" id="1331196.A0A1B9IFF4"/>
<reference evidence="2" key="2">
    <citation type="submission" date="2013-12" db="EMBL/GenBank/DDBJ databases">
        <title>Evolution of pathogenesis and genome organization in the Tremellales.</title>
        <authorList>
            <person name="Cuomo C."/>
            <person name="Litvintseva A."/>
            <person name="Heitman J."/>
            <person name="Chen Y."/>
            <person name="Sun S."/>
            <person name="Springer D."/>
            <person name="Dromer F."/>
            <person name="Young S."/>
            <person name="Zeng Q."/>
            <person name="Chapman S."/>
            <person name="Gujja S."/>
            <person name="Saif S."/>
            <person name="Birren B."/>
        </authorList>
    </citation>
    <scope>NUCLEOTIDE SEQUENCE [LARGE SCALE GENOMIC DNA]</scope>
    <source>
        <strain evidence="2">CBS 10435</strain>
    </source>
</reference>
<name>A0A1B9IFF4_9TREE</name>
<dbReference type="Proteomes" id="UP000092583">
    <property type="component" value="Unassembled WGS sequence"/>
</dbReference>
<gene>
    <name evidence="1" type="ORF">L486_08209</name>
</gene>
<accession>A0A1B9IFF4</accession>
<reference evidence="1 2" key="1">
    <citation type="submission" date="2013-07" db="EMBL/GenBank/DDBJ databases">
        <title>The Genome Sequence of Kwoniella mangroviensis CBS10435.</title>
        <authorList>
            <consortium name="The Broad Institute Genome Sequencing Platform"/>
            <person name="Cuomo C."/>
            <person name="Litvintseva A."/>
            <person name="Chen Y."/>
            <person name="Heitman J."/>
            <person name="Sun S."/>
            <person name="Springer D."/>
            <person name="Dromer F."/>
            <person name="Young S.K."/>
            <person name="Zeng Q."/>
            <person name="Gargeya S."/>
            <person name="Fitzgerald M."/>
            <person name="Abouelleil A."/>
            <person name="Alvarado L."/>
            <person name="Berlin A.M."/>
            <person name="Chapman S.B."/>
            <person name="Dewar J."/>
            <person name="Goldberg J."/>
            <person name="Griggs A."/>
            <person name="Gujja S."/>
            <person name="Hansen M."/>
            <person name="Howarth C."/>
            <person name="Imamovic A."/>
            <person name="Larimer J."/>
            <person name="McCowan C."/>
            <person name="Murphy C."/>
            <person name="Pearson M."/>
            <person name="Priest M."/>
            <person name="Roberts A."/>
            <person name="Saif S."/>
            <person name="Shea T."/>
            <person name="Sykes S."/>
            <person name="Wortman J."/>
            <person name="Nusbaum C."/>
            <person name="Birren B."/>
        </authorList>
    </citation>
    <scope>NUCLEOTIDE SEQUENCE [LARGE SCALE GENOMIC DNA]</scope>
    <source>
        <strain evidence="1 2">CBS 10435</strain>
    </source>
</reference>
<dbReference type="OrthoDB" id="2122982at2759"/>
<evidence type="ECO:0000313" key="2">
    <source>
        <dbReference type="Proteomes" id="UP000092583"/>
    </source>
</evidence>
<dbReference type="Gene3D" id="1.20.5.2280">
    <property type="match status" value="1"/>
</dbReference>
<sequence length="292" mass="33855">MPSSVAQSGSPQSDSVQIPDTLLSDVHFTKLETVQPYLEQGSIPIPPPAGIVSALNGYIQNRHSFVKDDEEVGSLTDAATRLLEEVKGSNRVRNQDLVDMVGNKLEGRFKKFDEIFKKFDERFNKIDERFDKTDERFKKFDERFNKIDERFNKTDERFKKFDERFNKFEETFEKKWDTREKTLDTKLGDIQKSLERLENKVEWNRLEAIDRERNKGLNVRGKQLMPVRSHLSGESTPNGLPAMKTTTDLNKLKAPQLRSWLTLYGLATSGSVVKDRSLLWIYLISSIEEDLE</sequence>
<protein>
    <submittedName>
        <fullName evidence="1">Uncharacterized protein</fullName>
    </submittedName>
</protein>
<dbReference type="SUPFAM" id="SSF57997">
    <property type="entry name" value="Tropomyosin"/>
    <property type="match status" value="1"/>
</dbReference>
<evidence type="ECO:0000313" key="1">
    <source>
        <dbReference type="EMBL" id="OCF54295.1"/>
    </source>
</evidence>